<gene>
    <name evidence="1" type="ORF">NJ75_04666</name>
</gene>
<dbReference type="STRING" id="48936.NJ75_04666"/>
<organism evidence="1 2">
    <name type="scientific">Novosphingobium subterraneum</name>
    <dbReference type="NCBI Taxonomy" id="48936"/>
    <lineage>
        <taxon>Bacteria</taxon>
        <taxon>Pseudomonadati</taxon>
        <taxon>Pseudomonadota</taxon>
        <taxon>Alphaproteobacteria</taxon>
        <taxon>Sphingomonadales</taxon>
        <taxon>Sphingomonadaceae</taxon>
        <taxon>Novosphingobium</taxon>
    </lineage>
</organism>
<dbReference type="AlphaFoldDB" id="A0A0B8ZEZ8"/>
<keyword evidence="2" id="KW-1185">Reference proteome</keyword>
<evidence type="ECO:0000313" key="1">
    <source>
        <dbReference type="EMBL" id="KHS41585.1"/>
    </source>
</evidence>
<comment type="caution">
    <text evidence="1">The sequence shown here is derived from an EMBL/GenBank/DDBJ whole genome shotgun (WGS) entry which is preliminary data.</text>
</comment>
<name>A0A0B8ZEZ8_9SPHN</name>
<dbReference type="EMBL" id="JRVC01000042">
    <property type="protein sequence ID" value="KHS41585.1"/>
    <property type="molecule type" value="Genomic_DNA"/>
</dbReference>
<sequence>MLTDSERFAFITRRHHAFASTGNAYDAVQCDEAIHTGDTLVVFTEEGGRRRQPQAVCGDAGARASPCLSAPPEGETLADLARSIHFNAADFEHAAEIARRFGFPLDRQIEALSLARRAELAGLRAAGSTVAMTAHSRARRPRRQSRVRVRVRHLRAASSLGQ</sequence>
<dbReference type="Proteomes" id="UP000031338">
    <property type="component" value="Unassembled WGS sequence"/>
</dbReference>
<evidence type="ECO:0000313" key="2">
    <source>
        <dbReference type="Proteomes" id="UP000031338"/>
    </source>
</evidence>
<reference evidence="1 2" key="1">
    <citation type="submission" date="2014-10" db="EMBL/GenBank/DDBJ databases">
        <title>Draft genome sequence of Novosphingobium subterraneum DSM 12447.</title>
        <authorList>
            <person name="Gan H.M."/>
            <person name="Gan H.Y."/>
            <person name="Savka M.A."/>
        </authorList>
    </citation>
    <scope>NUCLEOTIDE SEQUENCE [LARGE SCALE GENOMIC DNA]</scope>
    <source>
        <strain evidence="1 2">DSM 12447</strain>
    </source>
</reference>
<accession>A0A0B8ZEZ8</accession>
<protein>
    <submittedName>
        <fullName evidence="1">Uncharacterized protein</fullName>
    </submittedName>
</protein>
<proteinExistence type="predicted"/>